<dbReference type="EMBL" id="UINC01084178">
    <property type="protein sequence ID" value="SVC30570.1"/>
    <property type="molecule type" value="Genomic_DNA"/>
</dbReference>
<organism evidence="1">
    <name type="scientific">marine metagenome</name>
    <dbReference type="NCBI Taxonomy" id="408172"/>
    <lineage>
        <taxon>unclassified sequences</taxon>
        <taxon>metagenomes</taxon>
        <taxon>ecological metagenomes</taxon>
    </lineage>
</organism>
<name>A0A382L1J0_9ZZZZ</name>
<proteinExistence type="predicted"/>
<sequence>MKPVFPTESEVTLLLSIPFLIVARF</sequence>
<reference evidence="1" key="1">
    <citation type="submission" date="2018-05" db="EMBL/GenBank/DDBJ databases">
        <authorList>
            <person name="Lanie J.A."/>
            <person name="Ng W.-L."/>
            <person name="Kazmierczak K.M."/>
            <person name="Andrzejewski T.M."/>
            <person name="Davidsen T.M."/>
            <person name="Wayne K.J."/>
            <person name="Tettelin H."/>
            <person name="Glass J.I."/>
            <person name="Rusch D."/>
            <person name="Podicherti R."/>
            <person name="Tsui H.-C.T."/>
            <person name="Winkler M.E."/>
        </authorList>
    </citation>
    <scope>NUCLEOTIDE SEQUENCE</scope>
</reference>
<dbReference type="AlphaFoldDB" id="A0A382L1J0"/>
<protein>
    <submittedName>
        <fullName evidence="1">Uncharacterized protein</fullName>
    </submittedName>
</protein>
<evidence type="ECO:0000313" key="1">
    <source>
        <dbReference type="EMBL" id="SVC30570.1"/>
    </source>
</evidence>
<accession>A0A382L1J0</accession>
<gene>
    <name evidence="1" type="ORF">METZ01_LOCUS283424</name>
</gene>